<proteinExistence type="inferred from homology"/>
<name>A0A4V3BYG1_9GAMM</name>
<comment type="subunit">
    <text evidence="3">Homodimer.</text>
</comment>
<dbReference type="EC" id="3.5.3.23" evidence="3 4"/>
<comment type="caution">
    <text evidence="5">The sequence shown here is derived from an EMBL/GenBank/DDBJ whole genome shotgun (WGS) entry which is preliminary data.</text>
</comment>
<feature type="binding site" evidence="3">
    <location>
        <position position="265"/>
    </location>
    <ligand>
        <name>substrate</name>
    </ligand>
</feature>
<dbReference type="Proteomes" id="UP000295150">
    <property type="component" value="Unassembled WGS sequence"/>
</dbReference>
<dbReference type="UniPathway" id="UPA00185">
    <property type="reaction ID" value="UER00280"/>
</dbReference>
<feature type="active site" evidence="3">
    <location>
        <position position="184"/>
    </location>
</feature>
<feature type="active site" description="Nucleophile" evidence="3">
    <location>
        <position position="382"/>
    </location>
</feature>
<feature type="binding site" evidence="3">
    <location>
        <position position="120"/>
    </location>
    <ligand>
        <name>substrate</name>
    </ligand>
</feature>
<dbReference type="PANTHER" id="PTHR30420">
    <property type="entry name" value="N-SUCCINYLARGININE DIHYDROLASE"/>
    <property type="match status" value="1"/>
</dbReference>
<evidence type="ECO:0000313" key="5">
    <source>
        <dbReference type="EMBL" id="TDO02509.1"/>
    </source>
</evidence>
<dbReference type="SUPFAM" id="SSF55909">
    <property type="entry name" value="Pentein"/>
    <property type="match status" value="1"/>
</dbReference>
<dbReference type="GO" id="GO:0019544">
    <property type="term" value="P:L-arginine catabolic process to L-glutamate"/>
    <property type="evidence" value="ECO:0007669"/>
    <property type="project" value="UniProtKB-UniRule"/>
</dbReference>
<dbReference type="GO" id="GO:0009015">
    <property type="term" value="F:N-succinylarginine dihydrolase activity"/>
    <property type="evidence" value="ECO:0007669"/>
    <property type="project" value="UniProtKB-UniRule"/>
</dbReference>
<organism evidence="5 6">
    <name type="scientific">Halomonas ventosae</name>
    <dbReference type="NCBI Taxonomy" id="229007"/>
    <lineage>
        <taxon>Bacteria</taxon>
        <taxon>Pseudomonadati</taxon>
        <taxon>Pseudomonadota</taxon>
        <taxon>Gammaproteobacteria</taxon>
        <taxon>Oceanospirillales</taxon>
        <taxon>Halomonadaceae</taxon>
        <taxon>Halomonas</taxon>
    </lineage>
</organism>
<feature type="active site" evidence="3">
    <location>
        <position position="263"/>
    </location>
</feature>
<dbReference type="PANTHER" id="PTHR30420:SF2">
    <property type="entry name" value="N-SUCCINYLARGININE DIHYDROLASE"/>
    <property type="match status" value="1"/>
</dbReference>
<dbReference type="EMBL" id="SNWH01000020">
    <property type="protein sequence ID" value="TDO02509.1"/>
    <property type="molecule type" value="Genomic_DNA"/>
</dbReference>
<accession>A0A4V3BYG1</accession>
<dbReference type="Pfam" id="PF04996">
    <property type="entry name" value="AstB"/>
    <property type="match status" value="1"/>
</dbReference>
<feature type="binding site" evidence="3">
    <location>
        <begin position="147"/>
        <end position="148"/>
    </location>
    <ligand>
        <name>substrate</name>
    </ligand>
</feature>
<gene>
    <name evidence="3" type="primary">astB</name>
    <name evidence="5" type="ORF">DFO68_12016</name>
</gene>
<keyword evidence="2 3" id="KW-0378">Hydrolase</keyword>
<evidence type="ECO:0000256" key="2">
    <source>
        <dbReference type="ARBA" id="ARBA00022801"/>
    </source>
</evidence>
<evidence type="ECO:0000256" key="4">
    <source>
        <dbReference type="NCBIfam" id="TIGR03241"/>
    </source>
</evidence>
<evidence type="ECO:0000256" key="1">
    <source>
        <dbReference type="ARBA" id="ARBA00022503"/>
    </source>
</evidence>
<keyword evidence="1 3" id="KW-0056">Arginine metabolism</keyword>
<protein>
    <recommendedName>
        <fullName evidence="3 4">N-succinylarginine dihydrolase</fullName>
        <ecNumber evidence="3 4">3.5.3.23</ecNumber>
    </recommendedName>
</protein>
<dbReference type="NCBIfam" id="NF009789">
    <property type="entry name" value="PRK13281.1"/>
    <property type="match status" value="1"/>
</dbReference>
<comment type="catalytic activity">
    <reaction evidence="3">
        <text>N(2)-succinyl-L-arginine + 2 H2O + 2 H(+) = N(2)-succinyl-L-ornithine + 2 NH4(+) + CO2</text>
        <dbReference type="Rhea" id="RHEA:19533"/>
        <dbReference type="ChEBI" id="CHEBI:15377"/>
        <dbReference type="ChEBI" id="CHEBI:15378"/>
        <dbReference type="ChEBI" id="CHEBI:16526"/>
        <dbReference type="ChEBI" id="CHEBI:28938"/>
        <dbReference type="ChEBI" id="CHEBI:58241"/>
        <dbReference type="ChEBI" id="CHEBI:58514"/>
        <dbReference type="EC" id="3.5.3.23"/>
    </reaction>
</comment>
<dbReference type="GO" id="GO:0019545">
    <property type="term" value="P:L-arginine catabolic process to succinate"/>
    <property type="evidence" value="ECO:0007669"/>
    <property type="project" value="UniProtKB-UniRule"/>
</dbReference>
<feature type="binding site" evidence="3">
    <location>
        <begin position="29"/>
        <end position="38"/>
    </location>
    <ligand>
        <name>substrate</name>
    </ligand>
</feature>
<comment type="similarity">
    <text evidence="3">Belongs to the succinylarginine dihydrolase family.</text>
</comment>
<dbReference type="OrthoDB" id="248552at2"/>
<dbReference type="AlphaFoldDB" id="A0A4V3BYG1"/>
<comment type="function">
    <text evidence="3">Catalyzes the hydrolysis of N(2)-succinylarginine into N(2)-succinylornithine, ammonia and CO(2).</text>
</comment>
<dbReference type="InterPro" id="IPR037031">
    <property type="entry name" value="AstB_sf"/>
</dbReference>
<reference evidence="5 6" key="1">
    <citation type="submission" date="2019-03" db="EMBL/GenBank/DDBJ databases">
        <title>Freshwater and sediment microbial communities from various areas in North America, analyzing microbe dynamics in response to fracking.</title>
        <authorList>
            <person name="Lamendella R."/>
        </authorList>
    </citation>
    <scope>NUCLEOTIDE SEQUENCE [LARGE SCALE GENOMIC DNA]</scope>
    <source>
        <strain evidence="5 6">1_TX</strain>
    </source>
</reference>
<sequence length="459" mass="49123">MSQPAPDVREVNFLEVNFDGLVGPTHNYAGLALGNVASMTHGGLEANPREAALQGLGKMKALMEAGYAQGVLPPQQRPDLGALRQLGFAGSDARVLVRAAGEAPQILRAVCSASSMWTANAATVTPSADAPDGRVHVTPANLQSSFHRCLEPPTTARVLAAIFADERRFAHHPALPATPAFSDEGAANHTRLAADYGEPGVHLFVYGRVAFGWGAEDSVAPRRYPARQTLEASQAIARQHGLTASQRVFAQQHPEAIDAGVFHNDVISVGNGPVLLYHERAFLDEQAILNELRTKMATPLVPIRIPEAAVSLEDAVASYLFNSQLLSNSDGSMTLVVPGECQERESVWRTLQDLLLAGHNPISEVVVQDVKQSMRNGGGPACLRLRVVLSAAERAALSGRVLLDDALHGELTAWVERHYRDRLAPQDLADPQLAEETLAALDELTGILAIGAVYPFQLG</sequence>
<keyword evidence="6" id="KW-1185">Reference proteome</keyword>
<feature type="binding site" evidence="3">
    <location>
        <position position="227"/>
    </location>
    <ligand>
        <name>substrate</name>
    </ligand>
</feature>
<evidence type="ECO:0000256" key="3">
    <source>
        <dbReference type="HAMAP-Rule" id="MF_01172"/>
    </source>
</evidence>
<evidence type="ECO:0000313" key="6">
    <source>
        <dbReference type="Proteomes" id="UP000295150"/>
    </source>
</evidence>
<feature type="binding site" evidence="3">
    <location>
        <position position="376"/>
    </location>
    <ligand>
        <name>substrate</name>
    </ligand>
</feature>
<dbReference type="HAMAP" id="MF_01172">
    <property type="entry name" value="AstB"/>
    <property type="match status" value="1"/>
</dbReference>
<dbReference type="InterPro" id="IPR007079">
    <property type="entry name" value="SuccinylArg_d-Hdrlase_AstB"/>
</dbReference>
<dbReference type="NCBIfam" id="TIGR03241">
    <property type="entry name" value="arg_catab_astB"/>
    <property type="match status" value="1"/>
</dbReference>
<dbReference type="Gene3D" id="3.75.10.20">
    <property type="entry name" value="Succinylarginine dihydrolase"/>
    <property type="match status" value="1"/>
</dbReference>
<comment type="pathway">
    <text evidence="3">Amino-acid degradation; L-arginine degradation via AST pathway; L-glutamate and succinate from L-arginine: step 2/5.</text>
</comment>
<dbReference type="RefSeq" id="WP_133483994.1">
    <property type="nucleotide sequence ID" value="NZ_SNWH01000020.1"/>
</dbReference>